<proteinExistence type="predicted"/>
<dbReference type="InterPro" id="IPR011063">
    <property type="entry name" value="TilS/TtcA_N"/>
</dbReference>
<sequence>MESLKKYMGEKSKSGICLAFSGGVDSSLILDIGCEEAKKNGGRLVAVTFSTRLHPKSDIEIAKKLCEERGISHVVLDVDESESKELLNNPVNRCYICKKHIFETLLSFAKSNNLSVCMEGTNFDDLKSYRPGIKAIDELGIESPLRKFELTKNEIRSIAESRGISVSKRPSAPCLATRIPYNTPMDFDLFERIEKGENQLKSMGFKNIRIRVHQNIARIEIDKENFKDFIEKGDIIVEKIKGLGFDYVTLDIEGFRSGSMDININKE</sequence>
<feature type="domain" description="tRNA(Ile)-lysidine/2-thiocytidine synthase N-terminal" evidence="2">
    <location>
        <begin position="16"/>
        <end position="84"/>
    </location>
</feature>
<comment type="caution">
    <text evidence="3">The sequence shown here is derived from an EMBL/GenBank/DDBJ whole genome shotgun (WGS) entry which is preliminary data.</text>
</comment>
<organism evidence="3 4">
    <name type="scientific">Candidatus Fimicola merdigallinarum</name>
    <dbReference type="NCBI Taxonomy" id="2840819"/>
    <lineage>
        <taxon>Bacteria</taxon>
        <taxon>Bacillati</taxon>
        <taxon>Bacillota</taxon>
        <taxon>Clostridia</taxon>
        <taxon>Lachnospirales</taxon>
        <taxon>Lachnospiraceae</taxon>
        <taxon>Lachnospiraceae incertae sedis</taxon>
        <taxon>Candidatus Fimicola</taxon>
    </lineage>
</organism>
<dbReference type="PIRSF" id="PIRSF006661">
    <property type="entry name" value="PP-lp_UCP006661"/>
    <property type="match status" value="1"/>
</dbReference>
<keyword evidence="3" id="KW-0808">Transferase</keyword>
<dbReference type="PANTHER" id="PTHR43169">
    <property type="entry name" value="EXSB FAMILY PROTEIN"/>
    <property type="match status" value="1"/>
</dbReference>
<name>A0A9D9DUV5_9FIRM</name>
<reference evidence="3" key="1">
    <citation type="submission" date="2020-10" db="EMBL/GenBank/DDBJ databases">
        <authorList>
            <person name="Gilroy R."/>
        </authorList>
    </citation>
    <scope>NUCLEOTIDE SEQUENCE</scope>
    <source>
        <strain evidence="3">F6-4510</strain>
    </source>
</reference>
<evidence type="ECO:0000313" key="4">
    <source>
        <dbReference type="Proteomes" id="UP000823611"/>
    </source>
</evidence>
<dbReference type="CDD" id="cd01990">
    <property type="entry name" value="LarE-like"/>
    <property type="match status" value="1"/>
</dbReference>
<dbReference type="AlphaFoldDB" id="A0A9D9DUV5"/>
<reference evidence="3" key="2">
    <citation type="journal article" date="2021" name="PeerJ">
        <title>Extensive microbial diversity within the chicken gut microbiome revealed by metagenomics and culture.</title>
        <authorList>
            <person name="Gilroy R."/>
            <person name="Ravi A."/>
            <person name="Getino M."/>
            <person name="Pursley I."/>
            <person name="Horton D.L."/>
            <person name="Alikhan N.F."/>
            <person name="Baker D."/>
            <person name="Gharbi K."/>
            <person name="Hall N."/>
            <person name="Watson M."/>
            <person name="Adriaenssens E.M."/>
            <person name="Foster-Nyarko E."/>
            <person name="Jarju S."/>
            <person name="Secka A."/>
            <person name="Antonio M."/>
            <person name="Oren A."/>
            <person name="Chaudhuri R.R."/>
            <person name="La Ragione R."/>
            <person name="Hildebrand F."/>
            <person name="Pallen M.J."/>
        </authorList>
    </citation>
    <scope>NUCLEOTIDE SEQUENCE</scope>
    <source>
        <strain evidence="3">F6-4510</strain>
    </source>
</reference>
<dbReference type="PANTHER" id="PTHR43169:SF2">
    <property type="entry name" value="NAD_GMP SYNTHASE DOMAIN-CONTAINING PROTEIN"/>
    <property type="match status" value="1"/>
</dbReference>
<dbReference type="GO" id="GO:0016783">
    <property type="term" value="F:sulfurtransferase activity"/>
    <property type="evidence" value="ECO:0007669"/>
    <property type="project" value="InterPro"/>
</dbReference>
<dbReference type="EMBL" id="JADIMX010000070">
    <property type="protein sequence ID" value="MBO8434409.1"/>
    <property type="molecule type" value="Genomic_DNA"/>
</dbReference>
<dbReference type="Pfam" id="PF01171">
    <property type="entry name" value="ATP_bind_3"/>
    <property type="match status" value="1"/>
</dbReference>
<dbReference type="Proteomes" id="UP000823611">
    <property type="component" value="Unassembled WGS sequence"/>
</dbReference>
<dbReference type="NCBIfam" id="TIGR00268">
    <property type="entry name" value="ATP-dependent sacrificial sulfur transferase LarE"/>
    <property type="match status" value="1"/>
</dbReference>
<dbReference type="SUPFAM" id="SSF52402">
    <property type="entry name" value="Adenine nucleotide alpha hydrolases-like"/>
    <property type="match status" value="1"/>
</dbReference>
<accession>A0A9D9DUV5</accession>
<dbReference type="InterPro" id="IPR052188">
    <property type="entry name" value="Ni-pincer_cofactor_biosynth"/>
</dbReference>
<protein>
    <submittedName>
        <fullName evidence="3">ATP-dependent sacrificial sulfur transferase LarE</fullName>
    </submittedName>
</protein>
<evidence type="ECO:0000256" key="1">
    <source>
        <dbReference type="PIRSR" id="PIRSR006661-1"/>
    </source>
</evidence>
<evidence type="ECO:0000313" key="3">
    <source>
        <dbReference type="EMBL" id="MBO8434409.1"/>
    </source>
</evidence>
<dbReference type="InterPro" id="IPR014729">
    <property type="entry name" value="Rossmann-like_a/b/a_fold"/>
</dbReference>
<dbReference type="InterPro" id="IPR005232">
    <property type="entry name" value="LarE"/>
</dbReference>
<gene>
    <name evidence="3" type="primary">larE</name>
    <name evidence="3" type="ORF">IAC55_03695</name>
</gene>
<feature type="active site" description="Nucleophile and sulfur donor" evidence="1">
    <location>
        <position position="174"/>
    </location>
</feature>
<evidence type="ECO:0000259" key="2">
    <source>
        <dbReference type="Pfam" id="PF01171"/>
    </source>
</evidence>
<dbReference type="Gene3D" id="3.40.50.620">
    <property type="entry name" value="HUPs"/>
    <property type="match status" value="1"/>
</dbReference>